<evidence type="ECO:0000313" key="14">
    <source>
        <dbReference type="EMBL" id="BAQ50105.1"/>
    </source>
</evidence>
<keyword evidence="7 11" id="KW-0135">Cellulose biosynthesis</keyword>
<dbReference type="GO" id="GO:0006011">
    <property type="term" value="P:UDP-alpha-D-glucose metabolic process"/>
    <property type="evidence" value="ECO:0007669"/>
    <property type="project" value="InterPro"/>
</dbReference>
<dbReference type="InterPro" id="IPR050321">
    <property type="entry name" value="Glycosyltr_2/OpgH_subfam"/>
</dbReference>
<dbReference type="PANTHER" id="PTHR43867">
    <property type="entry name" value="CELLULOSE SYNTHASE CATALYTIC SUBUNIT A [UDP-FORMING]"/>
    <property type="match status" value="1"/>
</dbReference>
<evidence type="ECO:0000256" key="8">
    <source>
        <dbReference type="ARBA" id="ARBA00022989"/>
    </source>
</evidence>
<geneLocation type="plasmid" evidence="15">
    <name>pMaq22A_2p DNA</name>
</geneLocation>
<evidence type="ECO:0000313" key="15">
    <source>
        <dbReference type="Proteomes" id="UP000061432"/>
    </source>
</evidence>
<feature type="transmembrane region" description="Helical" evidence="11">
    <location>
        <begin position="94"/>
        <end position="115"/>
    </location>
</feature>
<dbReference type="InterPro" id="IPR001173">
    <property type="entry name" value="Glyco_trans_2-like"/>
</dbReference>
<keyword evidence="4 11" id="KW-0328">Glycosyltransferase</keyword>
<evidence type="ECO:0000256" key="7">
    <source>
        <dbReference type="ARBA" id="ARBA00022916"/>
    </source>
</evidence>
<dbReference type="Gene3D" id="2.40.10.220">
    <property type="entry name" value="predicted glycosyltransferase like domains"/>
    <property type="match status" value="1"/>
</dbReference>
<feature type="transmembrane region" description="Helical" evidence="11">
    <location>
        <begin position="16"/>
        <end position="34"/>
    </location>
</feature>
<dbReference type="Pfam" id="PF07238">
    <property type="entry name" value="PilZ"/>
    <property type="match status" value="1"/>
</dbReference>
<dbReference type="GO" id="GO:0035438">
    <property type="term" value="F:cyclic-di-GMP binding"/>
    <property type="evidence" value="ECO:0007669"/>
    <property type="project" value="InterPro"/>
</dbReference>
<dbReference type="InterPro" id="IPR029044">
    <property type="entry name" value="Nucleotide-diphossugar_trans"/>
</dbReference>
<dbReference type="SUPFAM" id="SSF53448">
    <property type="entry name" value="Nucleotide-diphospho-sugar transferases"/>
    <property type="match status" value="1"/>
</dbReference>
<keyword evidence="11" id="KW-0973">c-di-GMP</keyword>
<evidence type="ECO:0000256" key="5">
    <source>
        <dbReference type="ARBA" id="ARBA00022679"/>
    </source>
</evidence>
<keyword evidence="3 11" id="KW-0997">Cell inner membrane</keyword>
<dbReference type="InterPro" id="IPR009875">
    <property type="entry name" value="PilZ_domain"/>
</dbReference>
<dbReference type="Pfam" id="PF00535">
    <property type="entry name" value="Glycos_transf_2"/>
    <property type="match status" value="1"/>
</dbReference>
<dbReference type="EMBL" id="AP014706">
    <property type="protein sequence ID" value="BAQ50105.1"/>
    <property type="molecule type" value="Genomic_DNA"/>
</dbReference>
<keyword evidence="2 11" id="KW-1003">Cell membrane</keyword>
<proteinExistence type="predicted"/>
<dbReference type="UniPathway" id="UPA00694"/>
<gene>
    <name evidence="14" type="ORF">Maq22A_2p41720</name>
</gene>
<evidence type="ECO:0000256" key="11">
    <source>
        <dbReference type="RuleBase" id="RU365020"/>
    </source>
</evidence>
<feature type="transmembrane region" description="Helical" evidence="11">
    <location>
        <begin position="503"/>
        <end position="523"/>
    </location>
</feature>
<dbReference type="AlphaFoldDB" id="A0A0C6G234"/>
<feature type="domain" description="PilZ" evidence="13">
    <location>
        <begin position="559"/>
        <end position="655"/>
    </location>
</feature>
<reference evidence="15" key="2">
    <citation type="submission" date="2015-01" db="EMBL/GenBank/DDBJ databases">
        <title>Complete genome sequence of Methylobacterium aquaticum strain 22A.</title>
        <authorList>
            <person name="Tani A."/>
            <person name="Ogura Y."/>
            <person name="Hayashi T."/>
        </authorList>
    </citation>
    <scope>NUCLEOTIDE SEQUENCE [LARGE SCALE GENOMIC DNA]</scope>
    <source>
        <strain evidence="15">MA-22A</strain>
        <plasmid evidence="15">Plasmid pMaq22A_2p DNA</plasmid>
    </source>
</reference>
<name>A0A0C6G234_9HYPH</name>
<dbReference type="GO" id="GO:0030244">
    <property type="term" value="P:cellulose biosynthetic process"/>
    <property type="evidence" value="ECO:0007669"/>
    <property type="project" value="UniProtKB-KW"/>
</dbReference>
<comment type="function">
    <text evidence="11">Catalytic subunit of cellulose synthase. It polymerizes uridine 5'-diphosphate glucose to cellulose.</text>
</comment>
<evidence type="ECO:0000256" key="2">
    <source>
        <dbReference type="ARBA" id="ARBA00022475"/>
    </source>
</evidence>
<dbReference type="InterPro" id="IPR003919">
    <property type="entry name" value="Cell_synth_A"/>
</dbReference>
<evidence type="ECO:0000259" key="12">
    <source>
        <dbReference type="Pfam" id="PF00535"/>
    </source>
</evidence>
<keyword evidence="5 11" id="KW-0808">Transferase</keyword>
<evidence type="ECO:0000256" key="9">
    <source>
        <dbReference type="ARBA" id="ARBA00023136"/>
    </source>
</evidence>
<evidence type="ECO:0000256" key="3">
    <source>
        <dbReference type="ARBA" id="ARBA00022519"/>
    </source>
</evidence>
<protein>
    <recommendedName>
        <fullName evidence="11">Cellulose synthase catalytic subunit [UDP-forming]</fullName>
        <ecNumber evidence="11">2.4.1.12</ecNumber>
    </recommendedName>
</protein>
<keyword evidence="8 11" id="KW-1133">Transmembrane helix</keyword>
<evidence type="ECO:0000256" key="1">
    <source>
        <dbReference type="ARBA" id="ARBA00004429"/>
    </source>
</evidence>
<keyword evidence="14" id="KW-0614">Plasmid</keyword>
<dbReference type="SUPFAM" id="SSF141371">
    <property type="entry name" value="PilZ domain-like"/>
    <property type="match status" value="1"/>
</dbReference>
<dbReference type="CDD" id="cd06421">
    <property type="entry name" value="CESA_CelA_like"/>
    <property type="match status" value="1"/>
</dbReference>
<feature type="transmembrane region" description="Helical" evidence="11">
    <location>
        <begin position="394"/>
        <end position="414"/>
    </location>
</feature>
<dbReference type="PATRIC" id="fig|270351.10.peg.7255"/>
<dbReference type="NCBIfam" id="TIGR03030">
    <property type="entry name" value="CelA"/>
    <property type="match status" value="1"/>
</dbReference>
<comment type="catalytic activity">
    <reaction evidence="10 11">
        <text>[(1-&gt;4)-beta-D-glucosyl](n) + UDP-alpha-D-glucose = [(1-&gt;4)-beta-D-glucosyl](n+1) + UDP + H(+)</text>
        <dbReference type="Rhea" id="RHEA:19929"/>
        <dbReference type="Rhea" id="RHEA-COMP:10033"/>
        <dbReference type="Rhea" id="RHEA-COMP:10034"/>
        <dbReference type="ChEBI" id="CHEBI:15378"/>
        <dbReference type="ChEBI" id="CHEBI:18246"/>
        <dbReference type="ChEBI" id="CHEBI:58223"/>
        <dbReference type="ChEBI" id="CHEBI:58885"/>
        <dbReference type="EC" id="2.4.1.12"/>
    </reaction>
</comment>
<dbReference type="GO" id="GO:0005886">
    <property type="term" value="C:plasma membrane"/>
    <property type="evidence" value="ECO:0007669"/>
    <property type="project" value="UniProtKB-SubCell"/>
</dbReference>
<dbReference type="EC" id="2.4.1.12" evidence="11"/>
<dbReference type="PRINTS" id="PR01439">
    <property type="entry name" value="CELLSNTHASEA"/>
</dbReference>
<comment type="pathway">
    <text evidence="11">Glycan metabolism; bacterial cellulose biosynthesis.</text>
</comment>
<dbReference type="KEGG" id="maqu:Maq22A_2p41720"/>
<reference evidence="14 15" key="1">
    <citation type="journal article" date="2015" name="Genome Announc.">
        <title>Complete Genome Sequence of Methylobacterium aquaticum Strain 22A, Isolated from Racomitrium japonicum Moss.</title>
        <authorList>
            <person name="Tani A."/>
            <person name="Ogura Y."/>
            <person name="Hayashi T."/>
            <person name="Kimbara K."/>
        </authorList>
    </citation>
    <scope>NUCLEOTIDE SEQUENCE [LARGE SCALE GENOMIC DNA]</scope>
    <source>
        <strain evidence="14 15">MA-22A</strain>
        <plasmid evidence="15">Plasmid pMaq22A_2p DNA</plasmid>
    </source>
</reference>
<evidence type="ECO:0000259" key="13">
    <source>
        <dbReference type="Pfam" id="PF07238"/>
    </source>
</evidence>
<feature type="transmembrane region" description="Helical" evidence="11">
    <location>
        <begin position="529"/>
        <end position="553"/>
    </location>
</feature>
<dbReference type="Proteomes" id="UP000061432">
    <property type="component" value="Plasmid pMaq22A_2p"/>
</dbReference>
<feature type="transmembrane region" description="Helical" evidence="11">
    <location>
        <begin position="40"/>
        <end position="56"/>
    </location>
</feature>
<evidence type="ECO:0000256" key="4">
    <source>
        <dbReference type="ARBA" id="ARBA00022676"/>
    </source>
</evidence>
<comment type="subcellular location">
    <subcellularLocation>
        <location evidence="1">Cell inner membrane</location>
        <topology evidence="1">Multi-pass membrane protein</topology>
    </subcellularLocation>
</comment>
<dbReference type="RefSeq" id="WP_060851171.1">
    <property type="nucleotide sequence ID" value="NZ_AP014706.1"/>
</dbReference>
<feature type="domain" description="Glycosyltransferase 2-like" evidence="12">
    <location>
        <begin position="140"/>
        <end position="310"/>
    </location>
</feature>
<evidence type="ECO:0000256" key="6">
    <source>
        <dbReference type="ARBA" id="ARBA00022692"/>
    </source>
</evidence>
<evidence type="ECO:0000256" key="10">
    <source>
        <dbReference type="ARBA" id="ARBA00048682"/>
    </source>
</evidence>
<feature type="transmembrane region" description="Helical" evidence="11">
    <location>
        <begin position="420"/>
        <end position="439"/>
    </location>
</feature>
<dbReference type="PANTHER" id="PTHR43867:SF2">
    <property type="entry name" value="CELLULOSE SYNTHASE CATALYTIC SUBUNIT A [UDP-FORMING]"/>
    <property type="match status" value="1"/>
</dbReference>
<organism evidence="14 15">
    <name type="scientific">Methylobacterium aquaticum</name>
    <dbReference type="NCBI Taxonomy" id="270351"/>
    <lineage>
        <taxon>Bacteria</taxon>
        <taxon>Pseudomonadati</taxon>
        <taxon>Pseudomonadota</taxon>
        <taxon>Alphaproteobacteria</taxon>
        <taxon>Hyphomicrobiales</taxon>
        <taxon>Methylobacteriaceae</taxon>
        <taxon>Methylobacterium</taxon>
    </lineage>
</organism>
<dbReference type="Pfam" id="PF03552">
    <property type="entry name" value="Cellulose_synt"/>
    <property type="match status" value="1"/>
</dbReference>
<dbReference type="GO" id="GO:0016760">
    <property type="term" value="F:cellulose synthase (UDP-forming) activity"/>
    <property type="evidence" value="ECO:0007669"/>
    <property type="project" value="UniProtKB-EC"/>
</dbReference>
<keyword evidence="9 11" id="KW-0472">Membrane</keyword>
<keyword evidence="6 11" id="KW-0812">Transmembrane</keyword>
<comment type="cofactor">
    <cofactor evidence="11">
        <name>Mg(2+)</name>
        <dbReference type="ChEBI" id="CHEBI:18420"/>
    </cofactor>
</comment>
<feature type="transmembrane region" description="Helical" evidence="11">
    <location>
        <begin position="63"/>
        <end position="82"/>
    </location>
</feature>
<dbReference type="Gene3D" id="3.90.550.10">
    <property type="entry name" value="Spore Coat Polysaccharide Biosynthesis Protein SpsA, Chain A"/>
    <property type="match status" value="1"/>
</dbReference>
<dbReference type="InterPro" id="IPR005150">
    <property type="entry name" value="Cellulose_synth"/>
</dbReference>
<sequence length="728" mass="80920">MPSESHPDRTQRATEWLLAGFGVLLTLIFVTVVLEPKGQAILAVVCFGLFLLANRRRGRGTTVFLAVLSVLTSLRYMFWRITDTLTIEMSVESVLGLLLIVAELYAVTILVLGYIQNIWPLNRKPVPLPANVAEWPAVDVFVPTYNESLSIVRTTVLACMMMDWPPSRIRVHLLDDGNREEFRKFAEQVGIGYITRTDNKHAKAGNLNNAMKHTEAEYIAVFDCDHIPTRAFLQVTMGWMVRDKRLALLQTPHHFYSPDPFQRNLTAGTRVPPEGNMFYGLVQDGNDFWNASFFCGSCAVLRRSALDEIGGFAVETVTEDAHTMLKLHRKGWESAYLKLPLAAGLATERLALHIGQRARWARGMIQILRVDNPVLGRGLTWAQRICYLQAGGHFLFAIPRIIFLLSPLAFLLLGQNIVSASPLAITAYALPHIALSVAVNSRMQRNWRHSFWSEIYETVLAMFLVRTTLVTLVNPRRGKFNVTAKGGLLEKGYFDLGAVYPNLVLAALLIAGIARGVVSLIIVDNDLVTFQALLLNSIWATFSLLIVMAALAVGRERRQTRALARVRASIHAELRLPDGEVLSGTTRDLSETGADLQCALPRTVPNGCPIEVRFHVGGEELVVPAQVLRAYQDVIKIMWAPRSIEDEMRIVQVVFGRADAWANWSNFKTDRPMVSLWRVLVSIRGLFRLPEGAKSTAGRGRAVKSGAGATVQTFVAPEASAGEMEMKS</sequence>
<accession>A0A0C6G234</accession>